<proteinExistence type="predicted"/>
<dbReference type="AlphaFoldDB" id="A0AAE3AGB8"/>
<name>A0AAE3AGB8_9FIRM</name>
<gene>
    <name evidence="1" type="ORF">LKD37_14050</name>
</gene>
<organism evidence="1 2">
    <name type="scientific">Brotocaccenecus cirricatena</name>
    <dbReference type="NCBI Taxonomy" id="3064195"/>
    <lineage>
        <taxon>Bacteria</taxon>
        <taxon>Bacillati</taxon>
        <taxon>Bacillota</taxon>
        <taxon>Clostridia</taxon>
        <taxon>Eubacteriales</taxon>
        <taxon>Oscillospiraceae</taxon>
        <taxon>Brotocaccenecus</taxon>
    </lineage>
</organism>
<evidence type="ECO:0000313" key="2">
    <source>
        <dbReference type="Proteomes" id="UP001199319"/>
    </source>
</evidence>
<accession>A0AAE3AGB8</accession>
<dbReference type="EMBL" id="JAJEPW010000058">
    <property type="protein sequence ID" value="MCC2130618.1"/>
    <property type="molecule type" value="Genomic_DNA"/>
</dbReference>
<reference evidence="1" key="1">
    <citation type="submission" date="2021-10" db="EMBL/GenBank/DDBJ databases">
        <title>Anaerobic single-cell dispensing facilitates the cultivation of human gut bacteria.</title>
        <authorList>
            <person name="Afrizal A."/>
        </authorList>
    </citation>
    <scope>NUCLEOTIDE SEQUENCE</scope>
    <source>
        <strain evidence="1">CLA-AA-H272</strain>
    </source>
</reference>
<sequence>MSIFDRIFQKKQEKSKQKRAESPTDNPAVLLGRQLADSLREKIPDTATLPEILTYFEEMCRIPVENVEIQDDLITCITDPFGEEPEWIHFALTRQFPDGEGGSVEILLDIGFPDVKGRLQLEDELCSDELDEREDVFDYIRRSAGYIALENIPPVAVDITCDQT</sequence>
<keyword evidence="2" id="KW-1185">Reference proteome</keyword>
<protein>
    <submittedName>
        <fullName evidence="1">Uncharacterized protein</fullName>
    </submittedName>
</protein>
<dbReference type="Proteomes" id="UP001199319">
    <property type="component" value="Unassembled WGS sequence"/>
</dbReference>
<dbReference type="RefSeq" id="WP_302929775.1">
    <property type="nucleotide sequence ID" value="NZ_JAJEPW010000058.1"/>
</dbReference>
<evidence type="ECO:0000313" key="1">
    <source>
        <dbReference type="EMBL" id="MCC2130618.1"/>
    </source>
</evidence>
<comment type="caution">
    <text evidence="1">The sequence shown here is derived from an EMBL/GenBank/DDBJ whole genome shotgun (WGS) entry which is preliminary data.</text>
</comment>